<dbReference type="SMART" id="SM00320">
    <property type="entry name" value="WD40"/>
    <property type="match status" value="7"/>
</dbReference>
<dbReference type="PANTHER" id="PTHR14221:SF0">
    <property type="entry name" value="WD REPEAT-CONTAINING PROTEIN 44"/>
    <property type="match status" value="1"/>
</dbReference>
<keyword evidence="2 4" id="KW-0853">WD repeat</keyword>
<evidence type="ECO:0000256" key="4">
    <source>
        <dbReference type="PROSITE-ProRule" id="PRU00221"/>
    </source>
</evidence>
<dbReference type="PROSITE" id="PS50082">
    <property type="entry name" value="WD_REPEATS_2"/>
    <property type="match status" value="3"/>
</dbReference>
<feature type="region of interest" description="Disordered" evidence="5">
    <location>
        <begin position="1"/>
        <end position="23"/>
    </location>
</feature>
<comment type="caution">
    <text evidence="6">The sequence shown here is derived from an EMBL/GenBank/DDBJ whole genome shotgun (WGS) entry which is preliminary data.</text>
</comment>
<evidence type="ECO:0000256" key="1">
    <source>
        <dbReference type="ARBA" id="ARBA00021207"/>
    </source>
</evidence>
<dbReference type="OrthoDB" id="1932312at2759"/>
<dbReference type="PANTHER" id="PTHR14221">
    <property type="entry name" value="WD REPEAT DOMAIN 44"/>
    <property type="match status" value="1"/>
</dbReference>
<feature type="repeat" description="WD" evidence="4">
    <location>
        <begin position="273"/>
        <end position="304"/>
    </location>
</feature>
<dbReference type="STRING" id="10195.A0A3M7QMZ0"/>
<reference evidence="6 7" key="1">
    <citation type="journal article" date="2018" name="Sci. Rep.">
        <title>Genomic signatures of local adaptation to the degree of environmental predictability in rotifers.</title>
        <authorList>
            <person name="Franch-Gras L."/>
            <person name="Hahn C."/>
            <person name="Garcia-Roger E.M."/>
            <person name="Carmona M.J."/>
            <person name="Serra M."/>
            <person name="Gomez A."/>
        </authorList>
    </citation>
    <scope>NUCLEOTIDE SEQUENCE [LARGE SCALE GENOMIC DNA]</scope>
    <source>
        <strain evidence="6">HYR1</strain>
    </source>
</reference>
<dbReference type="InterPro" id="IPR015943">
    <property type="entry name" value="WD40/YVTN_repeat-like_dom_sf"/>
</dbReference>
<protein>
    <recommendedName>
        <fullName evidence="1">WD repeat-containing protein 44</fullName>
    </recommendedName>
</protein>
<dbReference type="Pfam" id="PF00400">
    <property type="entry name" value="WD40"/>
    <property type="match status" value="5"/>
</dbReference>
<dbReference type="PROSITE" id="PS50294">
    <property type="entry name" value="WD_REPEATS_REGION"/>
    <property type="match status" value="3"/>
</dbReference>
<organism evidence="6 7">
    <name type="scientific">Brachionus plicatilis</name>
    <name type="common">Marine rotifer</name>
    <name type="synonym">Brachionus muelleri</name>
    <dbReference type="NCBI Taxonomy" id="10195"/>
    <lineage>
        <taxon>Eukaryota</taxon>
        <taxon>Metazoa</taxon>
        <taxon>Spiralia</taxon>
        <taxon>Gnathifera</taxon>
        <taxon>Rotifera</taxon>
        <taxon>Eurotatoria</taxon>
        <taxon>Monogononta</taxon>
        <taxon>Pseudotrocha</taxon>
        <taxon>Ploima</taxon>
        <taxon>Brachionidae</taxon>
        <taxon>Brachionus</taxon>
    </lineage>
</organism>
<evidence type="ECO:0000256" key="3">
    <source>
        <dbReference type="ARBA" id="ARBA00022737"/>
    </source>
</evidence>
<dbReference type="SUPFAM" id="SSF50978">
    <property type="entry name" value="WD40 repeat-like"/>
    <property type="match status" value="1"/>
</dbReference>
<evidence type="ECO:0000313" key="6">
    <source>
        <dbReference type="EMBL" id="RNA12649.1"/>
    </source>
</evidence>
<dbReference type="Proteomes" id="UP000276133">
    <property type="component" value="Unassembled WGS sequence"/>
</dbReference>
<evidence type="ECO:0000256" key="2">
    <source>
        <dbReference type="ARBA" id="ARBA00022574"/>
    </source>
</evidence>
<keyword evidence="3" id="KW-0677">Repeat</keyword>
<feature type="repeat" description="WD" evidence="4">
    <location>
        <begin position="349"/>
        <end position="381"/>
    </location>
</feature>
<feature type="repeat" description="WD" evidence="4">
    <location>
        <begin position="389"/>
        <end position="424"/>
    </location>
</feature>
<sequence length="637" mass="72708">MSDDEFFDAQSSPSDSDHSIDSIDLDFRDQRLKQMEKMRQRELQMKTVDQPDPTKLQDAILNHQQMLQFREKIDTGADTEPDCLSDLAQEEDSETDTKSAKPKMLANLNDSKFEEEFINPLDRQILYQISGNHVGTSGSDCFNSESDLTRDDISLNESDMHQTLDESDQMECKSLSDHVTNRKSFDTTSVKLNNELKILAKPTTKTNRLRRVIKKFVRSKKQENNSSESEDSESDLVPNINESAKMIKYKSSAHHVNDFERTHIIQILSCESNSNTRSIIWSIKFSPCGKLLATAGKDKTLRIWILRSCLEQFVELVKKSNNNEISSRVSALFGINSPEPFVPWPFMTYDGHTEDILDISWSKNLFVLTASSDKTCRLWHVYKTDCLCVFNHQSIVSSISFHPKDDRYFISACLDCKLRLWNISDKVVVLCNDINSLNRSSSNFITAINFCQNGKLIAVGTFDGKCILYHTEHLKYYSLINVRSTRGRNSKGSKITGIENLNNDENKILITSNDSRIRLYDLRDLSLVCKYKGFANSTVHIKASLSPDDRFILCGSKNKRVYIWRTNQHMSMITSGRRDRNKNWERIQAHNAIVTCAVFAPKPNLIVADNDAKLTKNFHVFASVAGCDGVIKIFQSK</sequence>
<evidence type="ECO:0000256" key="5">
    <source>
        <dbReference type="SAM" id="MobiDB-lite"/>
    </source>
</evidence>
<keyword evidence="7" id="KW-1185">Reference proteome</keyword>
<dbReference type="AlphaFoldDB" id="A0A3M7QMZ0"/>
<proteinExistence type="predicted"/>
<dbReference type="EMBL" id="REGN01005647">
    <property type="protein sequence ID" value="RNA12649.1"/>
    <property type="molecule type" value="Genomic_DNA"/>
</dbReference>
<dbReference type="Gene3D" id="2.130.10.10">
    <property type="entry name" value="YVTN repeat-like/Quinoprotein amine dehydrogenase"/>
    <property type="match status" value="1"/>
</dbReference>
<dbReference type="InterPro" id="IPR036322">
    <property type="entry name" value="WD40_repeat_dom_sf"/>
</dbReference>
<name>A0A3M7QMZ0_BRAPC</name>
<evidence type="ECO:0000313" key="7">
    <source>
        <dbReference type="Proteomes" id="UP000276133"/>
    </source>
</evidence>
<dbReference type="InterPro" id="IPR001680">
    <property type="entry name" value="WD40_rpt"/>
</dbReference>
<accession>A0A3M7QMZ0</accession>
<gene>
    <name evidence="6" type="ORF">BpHYR1_000778</name>
</gene>
<dbReference type="InterPro" id="IPR040324">
    <property type="entry name" value="WDR44/Dgr2"/>
</dbReference>